<dbReference type="EMBL" id="JAAWWB010000023">
    <property type="protein sequence ID" value="KAG6753580.1"/>
    <property type="molecule type" value="Genomic_DNA"/>
</dbReference>
<accession>A0A8X7YYR3</accession>
<evidence type="ECO:0000313" key="2">
    <source>
        <dbReference type="Proteomes" id="UP000886885"/>
    </source>
</evidence>
<dbReference type="AlphaFoldDB" id="A0A8X7YYR3"/>
<dbReference type="Proteomes" id="UP000886885">
    <property type="component" value="Chromosome 12A"/>
</dbReference>
<evidence type="ECO:0000313" key="1">
    <source>
        <dbReference type="EMBL" id="KAG6753580.1"/>
    </source>
</evidence>
<sequence length="111" mass="12350">MSTSIQSTVNTRSGNSFIEQLLDTVGLVVLKGSLANISTQGELYSLCSSFAARLMGTVRCWGLLPLVLVFYKIPCQQKTIMTKQRFVQQSVHNSINLKILPEKEIDLSDQE</sequence>
<keyword evidence="2" id="KW-1185">Reference proteome</keyword>
<name>A0A8X7YYR3_POPTO</name>
<comment type="caution">
    <text evidence="1">The sequence shown here is derived from an EMBL/GenBank/DDBJ whole genome shotgun (WGS) entry which is preliminary data.</text>
</comment>
<organism evidence="1 2">
    <name type="scientific">Populus tomentosa</name>
    <name type="common">Chinese white poplar</name>
    <dbReference type="NCBI Taxonomy" id="118781"/>
    <lineage>
        <taxon>Eukaryota</taxon>
        <taxon>Viridiplantae</taxon>
        <taxon>Streptophyta</taxon>
        <taxon>Embryophyta</taxon>
        <taxon>Tracheophyta</taxon>
        <taxon>Spermatophyta</taxon>
        <taxon>Magnoliopsida</taxon>
        <taxon>eudicotyledons</taxon>
        <taxon>Gunneridae</taxon>
        <taxon>Pentapetalae</taxon>
        <taxon>rosids</taxon>
        <taxon>fabids</taxon>
        <taxon>Malpighiales</taxon>
        <taxon>Salicaceae</taxon>
        <taxon>Saliceae</taxon>
        <taxon>Populus</taxon>
    </lineage>
</organism>
<proteinExistence type="predicted"/>
<reference evidence="1" key="1">
    <citation type="journal article" date="2020" name="bioRxiv">
        <title>Hybrid origin of Populus tomentosa Carr. identified through genome sequencing and phylogenomic analysis.</title>
        <authorList>
            <person name="An X."/>
            <person name="Gao K."/>
            <person name="Chen Z."/>
            <person name="Li J."/>
            <person name="Yang X."/>
            <person name="Yang X."/>
            <person name="Zhou J."/>
            <person name="Guo T."/>
            <person name="Zhao T."/>
            <person name="Huang S."/>
            <person name="Miao D."/>
            <person name="Khan W.U."/>
            <person name="Rao P."/>
            <person name="Ye M."/>
            <person name="Lei B."/>
            <person name="Liao W."/>
            <person name="Wang J."/>
            <person name="Ji L."/>
            <person name="Li Y."/>
            <person name="Guo B."/>
            <person name="Mustafa N.S."/>
            <person name="Li S."/>
            <person name="Yun Q."/>
            <person name="Keller S.R."/>
            <person name="Mao J."/>
            <person name="Zhang R."/>
            <person name="Strauss S.H."/>
        </authorList>
    </citation>
    <scope>NUCLEOTIDE SEQUENCE</scope>
    <source>
        <strain evidence="1">GM15</strain>
        <tissue evidence="1">Leaf</tissue>
    </source>
</reference>
<gene>
    <name evidence="1" type="ORF">POTOM_041559</name>
</gene>
<protein>
    <submittedName>
        <fullName evidence="1">Uncharacterized protein</fullName>
    </submittedName>
</protein>